<keyword evidence="9" id="KW-1185">Reference proteome</keyword>
<keyword evidence="5 7" id="KW-0732">Signal</keyword>
<accession>A0A4R0RNH1</accession>
<gene>
    <name evidence="8" type="ORF">EIP91_010268</name>
</gene>
<evidence type="ECO:0000256" key="5">
    <source>
        <dbReference type="ARBA" id="ARBA00022729"/>
    </source>
</evidence>
<evidence type="ECO:0000313" key="8">
    <source>
        <dbReference type="EMBL" id="TCD68613.1"/>
    </source>
</evidence>
<dbReference type="PROSITE" id="PS00956">
    <property type="entry name" value="HYDROPHOBIN"/>
    <property type="match status" value="1"/>
</dbReference>
<keyword evidence="4 7" id="KW-0964">Secreted</keyword>
<evidence type="ECO:0000313" key="9">
    <source>
        <dbReference type="Proteomes" id="UP000292702"/>
    </source>
</evidence>
<dbReference type="CDD" id="cd23507">
    <property type="entry name" value="hydrophobin_I"/>
    <property type="match status" value="1"/>
</dbReference>
<reference evidence="8 9" key="1">
    <citation type="submission" date="2018-11" db="EMBL/GenBank/DDBJ databases">
        <title>Genome assembly of Steccherinum ochraceum LE-BIN_3174, the white-rot fungus of the Steccherinaceae family (The Residual Polyporoid clade, Polyporales, Basidiomycota).</title>
        <authorList>
            <person name="Fedorova T.V."/>
            <person name="Glazunova O.A."/>
            <person name="Landesman E.O."/>
            <person name="Moiseenko K.V."/>
            <person name="Psurtseva N.V."/>
            <person name="Savinova O.S."/>
            <person name="Shakhova N.V."/>
            <person name="Tyazhelova T.V."/>
            <person name="Vasina D.V."/>
        </authorList>
    </citation>
    <scope>NUCLEOTIDE SEQUENCE [LARGE SCALE GENOMIC DNA]</scope>
    <source>
        <strain evidence="8 9">LE-BIN_3174</strain>
    </source>
</reference>
<dbReference type="GO" id="GO:0005199">
    <property type="term" value="F:structural constituent of cell wall"/>
    <property type="evidence" value="ECO:0007669"/>
    <property type="project" value="InterPro"/>
</dbReference>
<evidence type="ECO:0000256" key="6">
    <source>
        <dbReference type="ARBA" id="ARBA00023157"/>
    </source>
</evidence>
<comment type="similarity">
    <text evidence="2 7">Belongs to the fungal hydrophobin family.</text>
</comment>
<keyword evidence="6 7" id="KW-1015">Disulfide bond</keyword>
<name>A0A4R0RNH1_9APHY</name>
<dbReference type="OrthoDB" id="4225815at2759"/>
<evidence type="ECO:0000256" key="1">
    <source>
        <dbReference type="ARBA" id="ARBA00004191"/>
    </source>
</evidence>
<comment type="subcellular location">
    <subcellularLocation>
        <location evidence="1 7">Secreted</location>
        <location evidence="1 7">Cell wall</location>
    </subcellularLocation>
</comment>
<evidence type="ECO:0000256" key="7">
    <source>
        <dbReference type="RuleBase" id="RU365009"/>
    </source>
</evidence>
<dbReference type="SMART" id="SM00075">
    <property type="entry name" value="HYDRO"/>
    <property type="match status" value="1"/>
</dbReference>
<proteinExistence type="inferred from homology"/>
<protein>
    <recommendedName>
        <fullName evidence="7">Hydrophobin</fullName>
    </recommendedName>
</protein>
<feature type="signal peptide" evidence="7">
    <location>
        <begin position="1"/>
        <end position="20"/>
    </location>
</feature>
<organism evidence="8 9">
    <name type="scientific">Steccherinum ochraceum</name>
    <dbReference type="NCBI Taxonomy" id="92696"/>
    <lineage>
        <taxon>Eukaryota</taxon>
        <taxon>Fungi</taxon>
        <taxon>Dikarya</taxon>
        <taxon>Basidiomycota</taxon>
        <taxon>Agaricomycotina</taxon>
        <taxon>Agaricomycetes</taxon>
        <taxon>Polyporales</taxon>
        <taxon>Steccherinaceae</taxon>
        <taxon>Steccherinum</taxon>
    </lineage>
</organism>
<dbReference type="Proteomes" id="UP000292702">
    <property type="component" value="Unassembled WGS sequence"/>
</dbReference>
<sequence>MFSTLLAVYAGVALTAVTTATPAQTQGGAIPVSQCNTGSIQCCDSTFTEGSAGGTALLGLIGVVVQDVNALVGQGCSPLSVVGVGNGATCTANPVCCEDNSNSLISVGCVPIDLNL</sequence>
<dbReference type="AlphaFoldDB" id="A0A4R0RNH1"/>
<dbReference type="EMBL" id="RWJN01000061">
    <property type="protein sequence ID" value="TCD68613.1"/>
    <property type="molecule type" value="Genomic_DNA"/>
</dbReference>
<dbReference type="InterPro" id="IPR019778">
    <property type="entry name" value="Class_I_Hydrophobin_CS"/>
</dbReference>
<evidence type="ECO:0000256" key="4">
    <source>
        <dbReference type="ARBA" id="ARBA00022525"/>
    </source>
</evidence>
<comment type="caution">
    <text evidence="8">The sequence shown here is derived from an EMBL/GenBank/DDBJ whole genome shotgun (WGS) entry which is preliminary data.</text>
</comment>
<evidence type="ECO:0000256" key="2">
    <source>
        <dbReference type="ARBA" id="ARBA00010446"/>
    </source>
</evidence>
<evidence type="ECO:0000256" key="3">
    <source>
        <dbReference type="ARBA" id="ARBA00022512"/>
    </source>
</evidence>
<dbReference type="Pfam" id="PF01185">
    <property type="entry name" value="Hydrophobin"/>
    <property type="match status" value="1"/>
</dbReference>
<keyword evidence="3 7" id="KW-0134">Cell wall</keyword>
<feature type="chain" id="PRO_5020953164" description="Hydrophobin" evidence="7">
    <location>
        <begin position="21"/>
        <end position="116"/>
    </location>
</feature>
<dbReference type="InterPro" id="IPR001338">
    <property type="entry name" value="Class_I_Hydrophobin"/>
</dbReference>
<dbReference type="GO" id="GO:0009277">
    <property type="term" value="C:fungal-type cell wall"/>
    <property type="evidence" value="ECO:0007669"/>
    <property type="project" value="InterPro"/>
</dbReference>
<dbReference type="STRING" id="92696.A0A4R0RNH1"/>